<evidence type="ECO:0000256" key="1">
    <source>
        <dbReference type="ARBA" id="ARBA00022703"/>
    </source>
</evidence>
<evidence type="ECO:0000313" key="7">
    <source>
        <dbReference type="EMBL" id="KAH0812244.1"/>
    </source>
</evidence>
<dbReference type="Pfam" id="PF17921">
    <property type="entry name" value="Integrase_H2C2"/>
    <property type="match status" value="1"/>
</dbReference>
<reference evidence="7" key="2">
    <citation type="submission" date="2021-08" db="EMBL/GenBank/DDBJ databases">
        <authorList>
            <person name="Eriksson T."/>
        </authorList>
    </citation>
    <scope>NUCLEOTIDE SEQUENCE</scope>
    <source>
        <strain evidence="7">Stoneville</strain>
        <tissue evidence="7">Whole head</tissue>
    </source>
</reference>
<evidence type="ECO:0000256" key="2">
    <source>
        <dbReference type="PROSITE-ProRule" id="PRU00447"/>
    </source>
</evidence>
<evidence type="ECO:0000259" key="6">
    <source>
        <dbReference type="PROSITE" id="PS51135"/>
    </source>
</evidence>
<name>A0A8J6L613_TENMO</name>
<feature type="domain" description="Integrase catalytic" evidence="5">
    <location>
        <begin position="1528"/>
        <end position="1723"/>
    </location>
</feature>
<dbReference type="Gene3D" id="3.10.20.10">
    <property type="match status" value="1"/>
</dbReference>
<dbReference type="InterPro" id="IPR012337">
    <property type="entry name" value="RNaseH-like_sf"/>
</dbReference>
<keyword evidence="4" id="KW-0472">Membrane</keyword>
<evidence type="ECO:0000256" key="3">
    <source>
        <dbReference type="SAM" id="MobiDB-lite"/>
    </source>
</evidence>
<accession>A0A8J6L613</accession>
<dbReference type="PROSITE" id="PS50994">
    <property type="entry name" value="INTEGRASE"/>
    <property type="match status" value="1"/>
</dbReference>
<dbReference type="GO" id="GO:0008270">
    <property type="term" value="F:zinc ion binding"/>
    <property type="evidence" value="ECO:0007669"/>
    <property type="project" value="InterPro"/>
</dbReference>
<feature type="domain" description="CIDE-N" evidence="6">
    <location>
        <begin position="2184"/>
        <end position="2260"/>
    </location>
</feature>
<dbReference type="InterPro" id="IPR002347">
    <property type="entry name" value="SDR_fam"/>
</dbReference>
<dbReference type="SUPFAM" id="SSF53098">
    <property type="entry name" value="Ribonuclease H-like"/>
    <property type="match status" value="1"/>
</dbReference>
<dbReference type="InterPro" id="IPR001878">
    <property type="entry name" value="Znf_CCHC"/>
</dbReference>
<reference evidence="7" key="1">
    <citation type="journal article" date="2020" name="J Insects Food Feed">
        <title>The yellow mealworm (Tenebrio molitor) genome: a resource for the emerging insects as food and feed industry.</title>
        <authorList>
            <person name="Eriksson T."/>
            <person name="Andere A."/>
            <person name="Kelstrup H."/>
            <person name="Emery V."/>
            <person name="Picard C."/>
        </authorList>
    </citation>
    <scope>NUCLEOTIDE SEQUENCE</scope>
    <source>
        <strain evidence="7">Stoneville</strain>
        <tissue evidence="7">Whole head</tissue>
    </source>
</reference>
<dbReference type="Proteomes" id="UP000719412">
    <property type="component" value="Unassembled WGS sequence"/>
</dbReference>
<evidence type="ECO:0000256" key="4">
    <source>
        <dbReference type="SAM" id="Phobius"/>
    </source>
</evidence>
<dbReference type="GO" id="GO:0015074">
    <property type="term" value="P:DNA integration"/>
    <property type="evidence" value="ECO:0007669"/>
    <property type="project" value="InterPro"/>
</dbReference>
<dbReference type="CDD" id="cd01615">
    <property type="entry name" value="CIDE_N"/>
    <property type="match status" value="1"/>
</dbReference>
<feature type="transmembrane region" description="Helical" evidence="4">
    <location>
        <begin position="1882"/>
        <end position="1902"/>
    </location>
</feature>
<gene>
    <name evidence="7" type="ORF">GEV33_010547</name>
</gene>
<organism evidence="7 8">
    <name type="scientific">Tenebrio molitor</name>
    <name type="common">Yellow mealworm beetle</name>
    <dbReference type="NCBI Taxonomy" id="7067"/>
    <lineage>
        <taxon>Eukaryota</taxon>
        <taxon>Metazoa</taxon>
        <taxon>Ecdysozoa</taxon>
        <taxon>Arthropoda</taxon>
        <taxon>Hexapoda</taxon>
        <taxon>Insecta</taxon>
        <taxon>Pterygota</taxon>
        <taxon>Neoptera</taxon>
        <taxon>Endopterygota</taxon>
        <taxon>Coleoptera</taxon>
        <taxon>Polyphaga</taxon>
        <taxon>Cucujiformia</taxon>
        <taxon>Tenebrionidae</taxon>
        <taxon>Tenebrio</taxon>
    </lineage>
</organism>
<dbReference type="Pfam" id="PF02017">
    <property type="entry name" value="CIDE-N"/>
    <property type="match status" value="1"/>
</dbReference>
<dbReference type="Pfam" id="PF18701">
    <property type="entry name" value="DUF5641"/>
    <property type="match status" value="1"/>
</dbReference>
<dbReference type="GO" id="GO:0006915">
    <property type="term" value="P:apoptotic process"/>
    <property type="evidence" value="ECO:0007669"/>
    <property type="project" value="UniProtKB-UniRule"/>
</dbReference>
<dbReference type="SUPFAM" id="SSF51735">
    <property type="entry name" value="NAD(P)-binding Rossmann-fold domains"/>
    <property type="match status" value="1"/>
</dbReference>
<proteinExistence type="predicted"/>
<dbReference type="InterPro" id="IPR036397">
    <property type="entry name" value="RNaseH_sf"/>
</dbReference>
<protein>
    <submittedName>
        <fullName evidence="7">Uncharacterized protein</fullName>
    </submittedName>
</protein>
<dbReference type="GO" id="GO:0042575">
    <property type="term" value="C:DNA polymerase complex"/>
    <property type="evidence" value="ECO:0007669"/>
    <property type="project" value="UniProtKB-ARBA"/>
</dbReference>
<evidence type="ECO:0000313" key="8">
    <source>
        <dbReference type="Proteomes" id="UP000719412"/>
    </source>
</evidence>
<dbReference type="InterPro" id="IPR008042">
    <property type="entry name" value="Retrotrans_Pao"/>
</dbReference>
<dbReference type="SMART" id="SM00343">
    <property type="entry name" value="ZnF_C2HC"/>
    <property type="match status" value="2"/>
</dbReference>
<dbReference type="Gene3D" id="3.40.50.720">
    <property type="entry name" value="NAD(P)-binding Rossmann-like Domain"/>
    <property type="match status" value="1"/>
</dbReference>
<feature type="transmembrane region" description="Helical" evidence="4">
    <location>
        <begin position="1909"/>
        <end position="1927"/>
    </location>
</feature>
<dbReference type="InterPro" id="IPR040676">
    <property type="entry name" value="DUF5641"/>
</dbReference>
<dbReference type="InterPro" id="IPR001584">
    <property type="entry name" value="Integrase_cat-core"/>
</dbReference>
<keyword evidence="4" id="KW-0812">Transmembrane</keyword>
<dbReference type="InterPro" id="IPR041588">
    <property type="entry name" value="Integrase_H2C2"/>
</dbReference>
<dbReference type="Pfam" id="PF00106">
    <property type="entry name" value="adh_short"/>
    <property type="match status" value="1"/>
</dbReference>
<feature type="region of interest" description="Disordered" evidence="3">
    <location>
        <begin position="433"/>
        <end position="452"/>
    </location>
</feature>
<dbReference type="SMART" id="SM00266">
    <property type="entry name" value="CAD"/>
    <property type="match status" value="1"/>
</dbReference>
<comment type="caution">
    <text evidence="7">The sequence shown here is derived from an EMBL/GenBank/DDBJ whole genome shotgun (WGS) entry which is preliminary data.</text>
</comment>
<dbReference type="GO" id="GO:0071897">
    <property type="term" value="P:DNA biosynthetic process"/>
    <property type="evidence" value="ECO:0007669"/>
    <property type="project" value="UniProtKB-ARBA"/>
</dbReference>
<keyword evidence="8" id="KW-1185">Reference proteome</keyword>
<dbReference type="InterPro" id="IPR043502">
    <property type="entry name" value="DNA/RNA_pol_sf"/>
</dbReference>
<dbReference type="PANTHER" id="PTHR47331">
    <property type="entry name" value="PHD-TYPE DOMAIN-CONTAINING PROTEIN"/>
    <property type="match status" value="1"/>
</dbReference>
<keyword evidence="4" id="KW-1133">Transmembrane helix</keyword>
<dbReference type="SUPFAM" id="SSF54277">
    <property type="entry name" value="CAD &amp; PB1 domains"/>
    <property type="match status" value="1"/>
</dbReference>
<sequence>MEFFNFISSEARKEQEDLYARDTLHEQKKTRLVSGEGGKKEDAFSSHHPLSHFLTMAYFFGKQTKAYLVAVKWNFESGHYNRKNEDSDPWFKKRGSIQKLGKQTQRHSLHPGNQQAVKDSETYTLIVDNESSRSTAKGKLTRIEKYVNDDTIEKNINDLTIRLNALENIVKDFDKAQAGVESMPGIELADEEDERDSFEGRYFDVASKINTLIQKTQNKEQAITTGTSVRSVSNSNRDDSLNIQLPVYSLPTFSGCYKDWLSFSDQFKSVIHENDKLDSCKKFHYLRSCLKGEALKTVESLSVSNNNYQIAWDLLERRYANERLVAQEHVYAILKFPVIAKASHTHLRELIDMLNTNMEALKMLKVPVDSWDAIIVPIITEKLDFHSKREWQSKVDASIPKYKDFLLFLEKRHQTLESLFLTNKLVVTNVQPSKSKSNSYSSTSNNQSSNKSKFCNVCKKPNHYTNQCITLLKLDLNERLKLIQQLKLCQNCFKDNHIAVNCKSNFKCKECDASHNTLIHGATGLESSTARPQSVSLNSYSRVNLIKSGILSTAIVLIKDKNNQFQECRAFLDGGSMNHFITSDMCKRLGLTRQKVRIEIGGINQSASSVNHAARVTIKSRHNQYSQELRCLVLDKITENLPVHIMDMSKITVPENIKLADPRFDCSGPVDLLIGAELFLPLMCIGQIHLAPGQPHFQKTHLGWIVGGTLGELDNKTKTLCHFSQQKLDLHEQVEKFFSIESVNSVADKLSPEERECETHFCNTIKRDAQGRFIARLPFRSNPPDLGDSHAGAVKRFRSLESKLNRHPELKEQYSNFMTEYRQLNHMELLKDPTINFENSCYLPHHAVLKQSSSTTKLRAVFDASFITTNNKCLNDNLLGGPVIQDDLFSILIRFRTHRYVITADIEKMYRQILIDSVDTDYQRILWRDHPNEELKTYRLTTLTYGTKPASFIATRCLVELAVQNQKVNPLASSIIKRDFYMDDLLTGADTISELSAICEDVSTILQEGGFNLRKWTSNVPLTSHKINNNCQKNGIVNLDNDVTKTLGLLWDSKNDLLKYDAKPIDQKSRVTKRSVLSIIAQIFDPLGIIGAVIARAKIILQKLWSLKIGWDESVPQDIHCAWINFLKELPYLQMLRIPRGMSELTQITSVELHGFCDASMSAYGATIYVRTFAENNCLVRLLCSKSRVAPLKTITLPRLELCAALLLARLIVSVKKALNIRVTKQYLWSDSMVVLAWLNNSPNTWQTFVANRTAEIQELTAIAEWRHVKGKENPADLVSRGLSPRELVDNELWFKGPSWLHSNVADLSPNTLNTAIDHDEIPERRKQTIVAAEVMTIPLPVLTKISSFHKLNRIIAYCLRWLHNHRKSKQGQLGDSGAIKIHELQRAKITIIQLVQKQAFADDLKILRQNKALPNKSRLLTLSPFLSKNNLIRVGGRLRNASLKFDTKHPILLPNDHHVTKLIVEQTHIENLHSGAEGTLAALRQNYWIISPRSLIRQVIHRCNSCFRCNPKRVTQMMGDLPACRLESNRPFLISGVDYLGPILIKESTGRGKRNVKAYVSIFVCLVTKAVHLELVGNLTTESFLGALHRLIARRGHVRHLYSDNGSNFIGAANQETKKFKSFLKSSEFQSDVINKLTERNTEFHFIPARSPHMGGLWEINVKSVKNHIKRSIGLATPTFEEMYTLLTRIEAILNSRPLTPISNDPNDLEPLTPGHFLSPGESLTAVHEGDITEIKTNRLSRWQLIERMRQLFWRRWTREYLSRLQARSKWRNPDTTPAVGSLVLIADDDLPPLRWNLARITELHFGKDGLPRVASLKTKNGATKRSVHKLCVLPLEREDALPNVGLVKAANIQRRQSAVGLKPISVSQQEVPWDVLDRCLLPVIFCHAGAIILSTVLNALHISQVSTLTLFIFFAITTIAAVLFYHNLKVTAAGKAVLITGCDSRIGNALARHLDEQGFTVFAGFQNAADNPIAEELKEECSGRVHVLQLDVSSETQILAASLYAVEHLPDGAPGLWAVIHASSWVALGEIEWIPPQVIKKATEINLLGPTRVTQVMLPLIRRARGRIIMMSSGLCKVASPVRGIHCGLLAAIEAQAECLRKELRSRGVDVVVVAPGEFTAGNSWLSDQVILEQARDMWAQLCQEQKIEYGKDYFETAVRSLEAKYTKCQWSHTMEDTSIPQGKPFKITDSTRETKKGVVAASLEDLTSKVIEKLNVSGEITVVLETDGTEIDDEEYFATLEPHTSLMVLNGVQKWLPPAPPCRLSSDQTDDGKGGAELAGLVGKLKHNLCHVSLLGGAELELLSDMDPDSLVDITFPDKIFLEQLKEASGRFLSEKRQAQDAMDLLRLYQEKEAESGETN</sequence>
<dbReference type="Gene3D" id="3.30.420.10">
    <property type="entry name" value="Ribonuclease H-like superfamily/Ribonuclease H"/>
    <property type="match status" value="1"/>
</dbReference>
<dbReference type="Pfam" id="PF03564">
    <property type="entry name" value="DUF1759"/>
    <property type="match status" value="1"/>
</dbReference>
<dbReference type="SUPFAM" id="SSF56672">
    <property type="entry name" value="DNA/RNA polymerases"/>
    <property type="match status" value="1"/>
</dbReference>
<dbReference type="PROSITE" id="PS51135">
    <property type="entry name" value="CIDE_N"/>
    <property type="match status" value="1"/>
</dbReference>
<dbReference type="InterPro" id="IPR036291">
    <property type="entry name" value="NAD(P)-bd_dom_sf"/>
</dbReference>
<dbReference type="Pfam" id="PF05380">
    <property type="entry name" value="Peptidase_A17"/>
    <property type="match status" value="1"/>
</dbReference>
<dbReference type="InterPro" id="IPR003508">
    <property type="entry name" value="CIDE-N_dom"/>
</dbReference>
<dbReference type="EMBL" id="JABDTM020026201">
    <property type="protein sequence ID" value="KAH0812244.1"/>
    <property type="molecule type" value="Genomic_DNA"/>
</dbReference>
<dbReference type="CDD" id="cd01644">
    <property type="entry name" value="RT_pepA17"/>
    <property type="match status" value="1"/>
</dbReference>
<evidence type="ECO:0000259" key="5">
    <source>
        <dbReference type="PROSITE" id="PS50994"/>
    </source>
</evidence>
<dbReference type="InterPro" id="IPR005312">
    <property type="entry name" value="DUF1759"/>
</dbReference>
<dbReference type="GO" id="GO:0003676">
    <property type="term" value="F:nucleic acid binding"/>
    <property type="evidence" value="ECO:0007669"/>
    <property type="project" value="InterPro"/>
</dbReference>
<keyword evidence="1 2" id="KW-0053">Apoptosis</keyword>
<dbReference type="PANTHER" id="PTHR47331:SF1">
    <property type="entry name" value="GAG-LIKE PROTEIN"/>
    <property type="match status" value="1"/>
</dbReference>